<dbReference type="SUPFAM" id="SSF75005">
    <property type="entry name" value="Arabinanase/levansucrase/invertase"/>
    <property type="match status" value="1"/>
</dbReference>
<evidence type="ECO:0000256" key="5">
    <source>
        <dbReference type="SAM" id="MobiDB-lite"/>
    </source>
</evidence>
<dbReference type="PANTHER" id="PTHR42800">
    <property type="entry name" value="EXOINULINASE INUD (AFU_ORTHOLOGUE AFUA_5G00480)"/>
    <property type="match status" value="1"/>
</dbReference>
<keyword evidence="2 4" id="KW-0378">Hydrolase</keyword>
<dbReference type="InterPro" id="IPR001362">
    <property type="entry name" value="Glyco_hydro_32"/>
</dbReference>
<feature type="domain" description="Glycosyl hydrolase family 32 C-terminal" evidence="7">
    <location>
        <begin position="410"/>
        <end position="539"/>
    </location>
</feature>
<dbReference type="RefSeq" id="WP_307307424.1">
    <property type="nucleotide sequence ID" value="NZ_JAUSRE010000009.1"/>
</dbReference>
<comment type="caution">
    <text evidence="8">The sequence shown here is derived from an EMBL/GenBank/DDBJ whole genome shotgun (WGS) entry which is preliminary data.</text>
</comment>
<organism evidence="8 9">
    <name type="scientific">Pseudarthrobacter enclensis</name>
    <dbReference type="NCBI Taxonomy" id="993070"/>
    <lineage>
        <taxon>Bacteria</taxon>
        <taxon>Bacillati</taxon>
        <taxon>Actinomycetota</taxon>
        <taxon>Actinomycetes</taxon>
        <taxon>Micrococcales</taxon>
        <taxon>Micrococcaceae</taxon>
        <taxon>Pseudarthrobacter</taxon>
    </lineage>
</organism>
<dbReference type="PANTHER" id="PTHR42800:SF1">
    <property type="entry name" value="EXOINULINASE INUD (AFU_ORTHOLOGUE AFUA_5G00480)"/>
    <property type="match status" value="1"/>
</dbReference>
<feature type="domain" description="Glycosyl hydrolase family 32 N-terminal" evidence="6">
    <location>
        <begin position="81"/>
        <end position="379"/>
    </location>
</feature>
<evidence type="ECO:0000259" key="7">
    <source>
        <dbReference type="Pfam" id="PF08244"/>
    </source>
</evidence>
<reference evidence="8 9" key="1">
    <citation type="submission" date="2023-07" db="EMBL/GenBank/DDBJ databases">
        <title>Sorghum-associated microbial communities from plants grown in Nebraska, USA.</title>
        <authorList>
            <person name="Schachtman D."/>
        </authorList>
    </citation>
    <scope>NUCLEOTIDE SEQUENCE [LARGE SCALE GENOMIC DNA]</scope>
    <source>
        <strain evidence="8 9">CC222</strain>
    </source>
</reference>
<name>A0ABT9RUI8_9MICC</name>
<sequence length="555" mass="59529">MPPRFPDTLTAALPRRPFLWVAAALAVLAVAVSLVLAGNLRQGDGPAGPAQGTAEAGARATTPSTADAPSPDGPGYRPAYHLTPDGRWMNDPQRPFFLDGVWHYYYLYNADYPEGNGTEWFHATSTDLVHWKNEGVAIPKFRNGLGDVETGSAVVDAEGTAGFGKGAVIAVLTQQHDGVQRQSLFYSTDNGYSFQSYGQNPVMENPGARDWRDPRIVRDEANNQWLMLLAEEHKIGFYTSRDLKQWSYVSGFQQDGLGTLECPDFFQMDVDGDPAKRTWVLAASANGSAEGRTTGLAYWTGSFDGKAFTPDGGHQWLDGGTDFYAAVTWDDPRLSDGQRKASRHAIGWMNNWAYARQLPTEGWFGAASLVRDIRLASDGGRPALKSTPTPALQSLEGESSKVPGGGLSGGRALPVPDNGAFKADVELEKPADRTGEARLLLQSGGTTYATVGYDFRSGRAFVLRDGDAAATGAALGGEPKVDGAYRQARSVDVQPGGDTVRLTVYVDRSSVEVFVDGHTLTSLVFPPAGHREARLAADGPVMLKGATITPLAGIR</sequence>
<dbReference type="EC" id="3.2.1.64" evidence="8"/>
<accession>A0ABT9RUI8</accession>
<dbReference type="SMART" id="SM00640">
    <property type="entry name" value="Glyco_32"/>
    <property type="match status" value="1"/>
</dbReference>
<dbReference type="Pfam" id="PF00251">
    <property type="entry name" value="Glyco_hydro_32N"/>
    <property type="match status" value="1"/>
</dbReference>
<dbReference type="Proteomes" id="UP001226577">
    <property type="component" value="Unassembled WGS sequence"/>
</dbReference>
<dbReference type="InterPro" id="IPR013320">
    <property type="entry name" value="ConA-like_dom_sf"/>
</dbReference>
<evidence type="ECO:0000313" key="9">
    <source>
        <dbReference type="Proteomes" id="UP001226577"/>
    </source>
</evidence>
<dbReference type="InterPro" id="IPR013189">
    <property type="entry name" value="Glyco_hydro_32_C"/>
</dbReference>
<evidence type="ECO:0000313" key="8">
    <source>
        <dbReference type="EMBL" id="MDP9888445.1"/>
    </source>
</evidence>
<dbReference type="EMBL" id="JAUSRE010000009">
    <property type="protein sequence ID" value="MDP9888445.1"/>
    <property type="molecule type" value="Genomic_DNA"/>
</dbReference>
<dbReference type="Gene3D" id="2.60.120.560">
    <property type="entry name" value="Exo-inulinase, domain 1"/>
    <property type="match status" value="1"/>
</dbReference>
<keyword evidence="9" id="KW-1185">Reference proteome</keyword>
<dbReference type="InterPro" id="IPR023296">
    <property type="entry name" value="Glyco_hydro_beta-prop_sf"/>
</dbReference>
<dbReference type="InterPro" id="IPR013148">
    <property type="entry name" value="Glyco_hydro_32_N"/>
</dbReference>
<evidence type="ECO:0000256" key="1">
    <source>
        <dbReference type="ARBA" id="ARBA00009902"/>
    </source>
</evidence>
<evidence type="ECO:0000259" key="6">
    <source>
        <dbReference type="Pfam" id="PF00251"/>
    </source>
</evidence>
<dbReference type="Gene3D" id="2.115.10.20">
    <property type="entry name" value="Glycosyl hydrolase domain, family 43"/>
    <property type="match status" value="1"/>
</dbReference>
<proteinExistence type="inferred from homology"/>
<dbReference type="SUPFAM" id="SSF49899">
    <property type="entry name" value="Concanavalin A-like lectins/glucanases"/>
    <property type="match status" value="1"/>
</dbReference>
<dbReference type="CDD" id="cd18622">
    <property type="entry name" value="GH32_Inu-like"/>
    <property type="match status" value="1"/>
</dbReference>
<feature type="region of interest" description="Disordered" evidence="5">
    <location>
        <begin position="379"/>
        <end position="415"/>
    </location>
</feature>
<dbReference type="GO" id="GO:0033912">
    <property type="term" value="F:2,6-beta-fructan 6-levanbiohydrolase activity"/>
    <property type="evidence" value="ECO:0007669"/>
    <property type="project" value="UniProtKB-EC"/>
</dbReference>
<evidence type="ECO:0000256" key="3">
    <source>
        <dbReference type="ARBA" id="ARBA00023295"/>
    </source>
</evidence>
<feature type="region of interest" description="Disordered" evidence="5">
    <location>
        <begin position="44"/>
        <end position="79"/>
    </location>
</feature>
<keyword evidence="3 4" id="KW-0326">Glycosidase</keyword>
<dbReference type="Pfam" id="PF08244">
    <property type="entry name" value="Glyco_hydro_32C"/>
    <property type="match status" value="1"/>
</dbReference>
<protein>
    <submittedName>
        <fullName evidence="8">Levanbiose-producing levanase</fullName>
        <ecNumber evidence="8">3.2.1.64</ecNumber>
    </submittedName>
</protein>
<evidence type="ECO:0000256" key="2">
    <source>
        <dbReference type="ARBA" id="ARBA00022801"/>
    </source>
</evidence>
<evidence type="ECO:0000256" key="4">
    <source>
        <dbReference type="RuleBase" id="RU362110"/>
    </source>
</evidence>
<comment type="similarity">
    <text evidence="1 4">Belongs to the glycosyl hydrolase 32 family.</text>
</comment>
<gene>
    <name evidence="8" type="ORF">J2X98_002033</name>
</gene>